<keyword evidence="2" id="KW-0732">Signal</keyword>
<dbReference type="AlphaFoldDB" id="A0A177WVT6"/>
<feature type="chain" id="PRO_5008078019" evidence="2">
    <location>
        <begin position="21"/>
        <end position="353"/>
    </location>
</feature>
<feature type="signal peptide" evidence="2">
    <location>
        <begin position="1"/>
        <end position="20"/>
    </location>
</feature>
<reference evidence="3 4" key="1">
    <citation type="submission" date="2006-10" db="EMBL/GenBank/DDBJ databases">
        <title>The Genome Sequence of Batrachochytrium dendrobatidis JEL423.</title>
        <authorList>
            <consortium name="The Broad Institute Genome Sequencing Platform"/>
            <person name="Birren B."/>
            <person name="Lander E."/>
            <person name="Galagan J."/>
            <person name="Cuomo C."/>
            <person name="Devon K."/>
            <person name="Jaffe D."/>
            <person name="Butler J."/>
            <person name="Alvarez P."/>
            <person name="Gnerre S."/>
            <person name="Grabherr M."/>
            <person name="Kleber M."/>
            <person name="Mauceli E."/>
            <person name="Brockman W."/>
            <person name="Young S."/>
            <person name="LaButti K."/>
            <person name="Sykes S."/>
            <person name="DeCaprio D."/>
            <person name="Crawford M."/>
            <person name="Koehrsen M."/>
            <person name="Engels R."/>
            <person name="Montgomery P."/>
            <person name="Pearson M."/>
            <person name="Howarth C."/>
            <person name="Larson L."/>
            <person name="White J."/>
            <person name="O'Leary S."/>
            <person name="Kodira C."/>
            <person name="Zeng Q."/>
            <person name="Yandava C."/>
            <person name="Alvarado L."/>
            <person name="Longcore J."/>
            <person name="James T."/>
        </authorList>
    </citation>
    <scope>NUCLEOTIDE SEQUENCE [LARGE SCALE GENOMIC DNA]</scope>
    <source>
        <strain evidence="3 4">JEL423</strain>
    </source>
</reference>
<accession>A0A177WVT6</accession>
<gene>
    <name evidence="3" type="ORF">BDEG_27434</name>
</gene>
<evidence type="ECO:0000313" key="3">
    <source>
        <dbReference type="EMBL" id="OAJ44168.1"/>
    </source>
</evidence>
<dbReference type="VEuPathDB" id="FungiDB:BDEG_27434"/>
<feature type="region of interest" description="Disordered" evidence="1">
    <location>
        <begin position="247"/>
        <end position="286"/>
    </location>
</feature>
<dbReference type="Proteomes" id="UP000077115">
    <property type="component" value="Unassembled WGS sequence"/>
</dbReference>
<evidence type="ECO:0000313" key="4">
    <source>
        <dbReference type="Proteomes" id="UP000077115"/>
    </source>
</evidence>
<evidence type="ECO:0000256" key="1">
    <source>
        <dbReference type="SAM" id="MobiDB-lite"/>
    </source>
</evidence>
<name>A0A177WVT6_BATDL</name>
<dbReference type="EMBL" id="DS022311">
    <property type="protein sequence ID" value="OAJ44168.1"/>
    <property type="molecule type" value="Genomic_DNA"/>
</dbReference>
<protein>
    <submittedName>
        <fullName evidence="3">Uncharacterized protein</fullName>
    </submittedName>
</protein>
<sequence>MKLPTVVLSSILLVCSVTTANPIHPSAAADAEFVSLTDIPSATTDAESSFLTVVPSSTTDAESSFSTAIPSLTTSTEFNPSATPNANGIDLGSLDSLPVNIEDLLKEYSKRRNDYRKHKKECRLIDLIHSNQQSMITYTEQKIKDLKRKNLKGMLKLKTSNGNDQLKELKLELQEGYSKLEDLEDKKRACKYKSTSLEYELKLVKVALVENISGKRFNHELFDKQVSSVFSHPLVKQYLEGLCGGEQSSACSDDSDQDPNGGNFEEISDEELGDEQQENQNPQPQPGSRFFGQRLAFFGHEAPTFRQRASTFRQRASNFGHRAYSGVRNVVSRLGDRIRSLVEQLRCGNRFEC</sequence>
<dbReference type="STRING" id="403673.A0A177WVT6"/>
<reference evidence="3 4" key="2">
    <citation type="submission" date="2016-05" db="EMBL/GenBank/DDBJ databases">
        <title>Lineage-specific infection strategies underlie the spectrum of fungal disease in amphibians.</title>
        <authorList>
            <person name="Cuomo C.A."/>
            <person name="Farrer R.A."/>
            <person name="James T."/>
            <person name="Longcore J."/>
            <person name="Birren B."/>
        </authorList>
    </citation>
    <scope>NUCLEOTIDE SEQUENCE [LARGE SCALE GENOMIC DNA]</scope>
    <source>
        <strain evidence="3 4">JEL423</strain>
    </source>
</reference>
<dbReference type="eggNOG" id="ENOG502QR8U">
    <property type="taxonomic scope" value="Eukaryota"/>
</dbReference>
<evidence type="ECO:0000256" key="2">
    <source>
        <dbReference type="SAM" id="SignalP"/>
    </source>
</evidence>
<feature type="compositionally biased region" description="Acidic residues" evidence="1">
    <location>
        <begin position="266"/>
        <end position="277"/>
    </location>
</feature>
<organism evidence="3 4">
    <name type="scientific">Batrachochytrium dendrobatidis (strain JEL423)</name>
    <dbReference type="NCBI Taxonomy" id="403673"/>
    <lineage>
        <taxon>Eukaryota</taxon>
        <taxon>Fungi</taxon>
        <taxon>Fungi incertae sedis</taxon>
        <taxon>Chytridiomycota</taxon>
        <taxon>Chytridiomycota incertae sedis</taxon>
        <taxon>Chytridiomycetes</taxon>
        <taxon>Rhizophydiales</taxon>
        <taxon>Rhizophydiales incertae sedis</taxon>
        <taxon>Batrachochytrium</taxon>
    </lineage>
</organism>
<proteinExistence type="predicted"/>